<dbReference type="EMBL" id="ML743599">
    <property type="protein sequence ID" value="KAE8134912.1"/>
    <property type="molecule type" value="Genomic_DNA"/>
</dbReference>
<keyword evidence="2" id="KW-1185">Reference proteome</keyword>
<proteinExistence type="predicted"/>
<dbReference type="RefSeq" id="XP_031910975.1">
    <property type="nucleotide sequence ID" value="XM_032055285.1"/>
</dbReference>
<organism evidence="1 2">
    <name type="scientific">Aspergillus pseudotamarii</name>
    <dbReference type="NCBI Taxonomy" id="132259"/>
    <lineage>
        <taxon>Eukaryota</taxon>
        <taxon>Fungi</taxon>
        <taxon>Dikarya</taxon>
        <taxon>Ascomycota</taxon>
        <taxon>Pezizomycotina</taxon>
        <taxon>Eurotiomycetes</taxon>
        <taxon>Eurotiomycetidae</taxon>
        <taxon>Eurotiales</taxon>
        <taxon>Aspergillaceae</taxon>
        <taxon>Aspergillus</taxon>
        <taxon>Aspergillus subgen. Circumdati</taxon>
    </lineage>
</organism>
<dbReference type="Proteomes" id="UP000325672">
    <property type="component" value="Unassembled WGS sequence"/>
</dbReference>
<dbReference type="GeneID" id="43639495"/>
<protein>
    <submittedName>
        <fullName evidence="1">Uncharacterized protein</fullName>
    </submittedName>
</protein>
<evidence type="ECO:0000313" key="2">
    <source>
        <dbReference type="Proteomes" id="UP000325672"/>
    </source>
</evidence>
<dbReference type="AlphaFoldDB" id="A0A5N6SJP5"/>
<sequence>MFFFTVNILVTPGKASVLARDIPAGVSEGAEYIHDQTTTHFTLEPKNCFILPPKESQYIDFNFHAPIV</sequence>
<reference evidence="1 2" key="1">
    <citation type="submission" date="2019-04" db="EMBL/GenBank/DDBJ databases">
        <title>Friends and foes A comparative genomics study of 23 Aspergillus species from section Flavi.</title>
        <authorList>
            <consortium name="DOE Joint Genome Institute"/>
            <person name="Kjaerbolling I."/>
            <person name="Vesth T."/>
            <person name="Frisvad J.C."/>
            <person name="Nybo J.L."/>
            <person name="Theobald S."/>
            <person name="Kildgaard S."/>
            <person name="Isbrandt T."/>
            <person name="Kuo A."/>
            <person name="Sato A."/>
            <person name="Lyhne E.K."/>
            <person name="Kogle M.E."/>
            <person name="Wiebenga A."/>
            <person name="Kun R.S."/>
            <person name="Lubbers R.J."/>
            <person name="Makela M.R."/>
            <person name="Barry K."/>
            <person name="Chovatia M."/>
            <person name="Clum A."/>
            <person name="Daum C."/>
            <person name="Haridas S."/>
            <person name="He G."/>
            <person name="LaButti K."/>
            <person name="Lipzen A."/>
            <person name="Mondo S."/>
            <person name="Riley R."/>
            <person name="Salamov A."/>
            <person name="Simmons B.A."/>
            <person name="Magnuson J.K."/>
            <person name="Henrissat B."/>
            <person name="Mortensen U.H."/>
            <person name="Larsen T.O."/>
            <person name="Devries R.P."/>
            <person name="Grigoriev I.V."/>
            <person name="Machida M."/>
            <person name="Baker S.E."/>
            <person name="Andersen M.R."/>
        </authorList>
    </citation>
    <scope>NUCLEOTIDE SEQUENCE [LARGE SCALE GENOMIC DNA]</scope>
    <source>
        <strain evidence="1 2">CBS 117625</strain>
    </source>
</reference>
<gene>
    <name evidence="1" type="ORF">BDV38DRAFT_254040</name>
</gene>
<accession>A0A5N6SJP5</accession>
<name>A0A5N6SJP5_ASPPS</name>
<evidence type="ECO:0000313" key="1">
    <source>
        <dbReference type="EMBL" id="KAE8134912.1"/>
    </source>
</evidence>